<name>A0A1N6M7X4_9VIBR</name>
<evidence type="ECO:0000313" key="5">
    <source>
        <dbReference type="Proteomes" id="UP000184774"/>
    </source>
</evidence>
<dbReference type="SMART" id="SM00028">
    <property type="entry name" value="TPR"/>
    <property type="match status" value="5"/>
</dbReference>
<dbReference type="Pfam" id="PF13181">
    <property type="entry name" value="TPR_8"/>
    <property type="match status" value="1"/>
</dbReference>
<evidence type="ECO:0000313" key="6">
    <source>
        <dbReference type="Proteomes" id="UP000515264"/>
    </source>
</evidence>
<dbReference type="PROSITE" id="PS51257">
    <property type="entry name" value="PROKAR_LIPOPROTEIN"/>
    <property type="match status" value="1"/>
</dbReference>
<feature type="repeat" description="TPR" evidence="1">
    <location>
        <begin position="183"/>
        <end position="216"/>
    </location>
</feature>
<protein>
    <submittedName>
        <fullName evidence="4">Photosystem I assembly protein Ycf3</fullName>
    </submittedName>
</protein>
<feature type="chain" id="PRO_5044562993" evidence="2">
    <location>
        <begin position="23"/>
        <end position="335"/>
    </location>
</feature>
<dbReference type="InterPro" id="IPR011990">
    <property type="entry name" value="TPR-like_helical_dom_sf"/>
</dbReference>
<dbReference type="Proteomes" id="UP000184774">
    <property type="component" value="Unassembled WGS sequence"/>
</dbReference>
<dbReference type="Pfam" id="PF13431">
    <property type="entry name" value="TPR_17"/>
    <property type="match status" value="1"/>
</dbReference>
<keyword evidence="6" id="KW-1185">Reference proteome</keyword>
<dbReference type="PROSITE" id="PS50005">
    <property type="entry name" value="TPR"/>
    <property type="match status" value="2"/>
</dbReference>
<dbReference type="SUPFAM" id="SSF48452">
    <property type="entry name" value="TPR-like"/>
    <property type="match status" value="1"/>
</dbReference>
<dbReference type="OrthoDB" id="1668776at2"/>
<sequence length="335" mass="37328">MKRPSVCIAVTLIIGLLAGCTAQQKRHSMMAQLYDGRPVSRLAVDSAPQTAQEAIVRGDAAMHAQQDDLALFEYIRALSLLPAGQHRDKTLYKIGRIHQLHQRDRLSEKAYQMALQDNPHNIDVLQQLGVNYSKKGAFDVGKRCFIRAINADQLRLHHHVMLSPSINQIDTVDALEMDDHSPANAYMGLGIIYDVASQHGMAQALYKKVLNVHPQSSKVLLNIGYSYYMSGDDLEAKRATLAALALDPDNSRAQNNLGLIYLGQGKIQRALNVFMQQMASYQALNRVGYLLMIQGHPDKAIPYLQQAIDEKSSFYQAAHENLERAFAEVNALAHQ</sequence>
<organism evidence="4 5">
    <name type="scientific">Vibrio spartinae</name>
    <dbReference type="NCBI Taxonomy" id="1918945"/>
    <lineage>
        <taxon>Bacteria</taxon>
        <taxon>Pseudomonadati</taxon>
        <taxon>Pseudomonadota</taxon>
        <taxon>Gammaproteobacteria</taxon>
        <taxon>Vibrionales</taxon>
        <taxon>Vibrionaceae</taxon>
        <taxon>Vibrio</taxon>
    </lineage>
</organism>
<dbReference type="AlphaFoldDB" id="A0A1N6M7X4"/>
<keyword evidence="2" id="KW-0732">Signal</keyword>
<dbReference type="InterPro" id="IPR019734">
    <property type="entry name" value="TPR_rpt"/>
</dbReference>
<dbReference type="RefSeq" id="WP_074374047.1">
    <property type="nucleotide sequence ID" value="NZ_AP024907.1"/>
</dbReference>
<evidence type="ECO:0000256" key="1">
    <source>
        <dbReference type="PROSITE-ProRule" id="PRU00339"/>
    </source>
</evidence>
<dbReference type="EMBL" id="CP046268">
    <property type="protein sequence ID" value="QMV12841.1"/>
    <property type="molecule type" value="Genomic_DNA"/>
</dbReference>
<dbReference type="PANTHER" id="PTHR12558:SF13">
    <property type="entry name" value="CELL DIVISION CYCLE PROTEIN 27 HOMOLOG"/>
    <property type="match status" value="1"/>
</dbReference>
<keyword evidence="1" id="KW-0802">TPR repeat</keyword>
<feature type="signal peptide" evidence="2">
    <location>
        <begin position="1"/>
        <end position="22"/>
    </location>
</feature>
<reference evidence="3 6" key="3">
    <citation type="journal article" date="2020" name="J. Nat. Prod.">
        <title>Genomics-Metabolomics Profiling Disclosed Marine Vibrio spartinae 3.6 as a Producer of a New Branched Side Chain Prodigiosin.</title>
        <authorList>
            <person name="Vitale G.A."/>
            <person name="Sciarretta M."/>
            <person name="Palma Esposito F."/>
            <person name="January G.G."/>
            <person name="Giaccio M."/>
            <person name="Bunk B."/>
            <person name="Sproer C."/>
            <person name="Bajerski F."/>
            <person name="Power D."/>
            <person name="Festa C."/>
            <person name="Monti M.C."/>
            <person name="D'Auria M.V."/>
            <person name="de Pascale D."/>
        </authorList>
    </citation>
    <scope>NUCLEOTIDE SEQUENCE [LARGE SCALE GENOMIC DNA]</scope>
    <source>
        <strain evidence="3 6">3.6</strain>
    </source>
</reference>
<evidence type="ECO:0000313" key="3">
    <source>
        <dbReference type="EMBL" id="QMV12841.1"/>
    </source>
</evidence>
<dbReference type="Proteomes" id="UP000515264">
    <property type="component" value="Chromosome 1"/>
</dbReference>
<feature type="repeat" description="TPR" evidence="1">
    <location>
        <begin position="217"/>
        <end position="250"/>
    </location>
</feature>
<dbReference type="EMBL" id="FSSB01000019">
    <property type="protein sequence ID" value="SIO95548.1"/>
    <property type="molecule type" value="Genomic_DNA"/>
</dbReference>
<accession>A0A1N6M7X4</accession>
<dbReference type="Gene3D" id="1.25.40.10">
    <property type="entry name" value="Tetratricopeptide repeat domain"/>
    <property type="match status" value="2"/>
</dbReference>
<reference evidence="4 5" key="1">
    <citation type="submission" date="2016-12" db="EMBL/GenBank/DDBJ databases">
        <authorList>
            <person name="Song W.-J."/>
            <person name="Kurnit D.M."/>
        </authorList>
    </citation>
    <scope>NUCLEOTIDE SEQUENCE [LARGE SCALE GENOMIC DNA]</scope>
    <source>
        <strain evidence="4 5">CECT 9026</strain>
    </source>
</reference>
<dbReference type="PANTHER" id="PTHR12558">
    <property type="entry name" value="CELL DIVISION CYCLE 16,23,27"/>
    <property type="match status" value="1"/>
</dbReference>
<evidence type="ECO:0000313" key="4">
    <source>
        <dbReference type="EMBL" id="SIO95548.1"/>
    </source>
</evidence>
<proteinExistence type="predicted"/>
<reference evidence="3" key="2">
    <citation type="submission" date="2019-11" db="EMBL/GenBank/DDBJ databases">
        <authorList>
            <person name="January G."/>
            <person name="Bunk B."/>
        </authorList>
    </citation>
    <scope>NUCLEOTIDE SEQUENCE</scope>
    <source>
        <strain evidence="3">3.6</strain>
    </source>
</reference>
<gene>
    <name evidence="4" type="ORF">VSP9026_03295</name>
    <name evidence="3" type="ORF">Vspart_00033</name>
</gene>
<evidence type="ECO:0000256" key="2">
    <source>
        <dbReference type="SAM" id="SignalP"/>
    </source>
</evidence>